<organism evidence="9 11">
    <name type="scientific">Staphylococcus auricularis</name>
    <dbReference type="NCBI Taxonomy" id="29379"/>
    <lineage>
        <taxon>Bacteria</taxon>
        <taxon>Bacillati</taxon>
        <taxon>Bacillota</taxon>
        <taxon>Bacilli</taxon>
        <taxon>Bacillales</taxon>
        <taxon>Staphylococcaceae</taxon>
        <taxon>Staphylococcus</taxon>
    </lineage>
</organism>
<dbReference type="EMBL" id="JAUHQC010000011">
    <property type="protein sequence ID" value="MDN4533552.1"/>
    <property type="molecule type" value="Genomic_DNA"/>
</dbReference>
<protein>
    <submittedName>
        <fullName evidence="8 9">ABC transporter substrate-binding protein</fullName>
    </submittedName>
</protein>
<reference evidence="10 12" key="1">
    <citation type="journal article" date="2016" name="Front. Microbiol.">
        <title>Comprehensive Phylogenetic Analysis of Bovine Non-aureus Staphylococci Species Based on Whole-Genome Sequencing.</title>
        <authorList>
            <person name="Naushad S."/>
            <person name="Barkema H.W."/>
            <person name="Luby C."/>
            <person name="Condas L.A."/>
            <person name="Nobrega D.B."/>
            <person name="Carson D.A."/>
            <person name="De Buck J."/>
        </authorList>
    </citation>
    <scope>NUCLEOTIDE SEQUENCE [LARGE SCALE GENOMIC DNA]</scope>
    <source>
        <strain evidence="10 12">SNUC 993</strain>
    </source>
</reference>
<feature type="signal peptide" evidence="6">
    <location>
        <begin position="1"/>
        <end position="19"/>
    </location>
</feature>
<dbReference type="EMBL" id="PZDI01000005">
    <property type="protein sequence ID" value="PTH19360.1"/>
    <property type="molecule type" value="Genomic_DNA"/>
</dbReference>
<keyword evidence="4 6" id="KW-0732">Signal</keyword>
<dbReference type="GeneID" id="64981536"/>
<name>A0AAP8TTD1_9STAP</name>
<dbReference type="GO" id="GO:0030288">
    <property type="term" value="C:outer membrane-bounded periplasmic space"/>
    <property type="evidence" value="ECO:0007669"/>
    <property type="project" value="TreeGrafter"/>
</dbReference>
<dbReference type="PANTHER" id="PTHR30532">
    <property type="entry name" value="IRON III DICITRATE-BINDING PERIPLASMIC PROTEIN"/>
    <property type="match status" value="1"/>
</dbReference>
<keyword evidence="3" id="KW-0813">Transport</keyword>
<sequence length="309" mass="35177">MKKLIFPLLVLVLILAACGNNSDKDSKDSSDKENKKEETRSYTQDSGKKIDIPKDPQRIAVVAPTYAGGLKYLGANIVAVNEQVDQSQLLKDKFKDVTKVGENDVEKVAKSKPDLIIVYSTDKNIQKYEKIAPTVVFDYAKHKYLDQQQELAKLVGKEDEEKKWEEEWKSKTEKDGQEIKDQIGAEATVSIFDEFDKKLYSYGPNWGRGGEVIYQAFGLNIPDKLNDVVKKEGWAEIKQEKLADYAGDYIVSTGEGKATPSYEKTDLWSNLPAVKNGNVIEVQAETYWYNDPYTLEYMRKDLKDKFLKK</sequence>
<dbReference type="SUPFAM" id="SSF53807">
    <property type="entry name" value="Helical backbone' metal receptor"/>
    <property type="match status" value="1"/>
</dbReference>
<evidence type="ECO:0000313" key="9">
    <source>
        <dbReference type="EMBL" id="PNZ68023.1"/>
    </source>
</evidence>
<dbReference type="EMBL" id="PPQW01000021">
    <property type="protein sequence ID" value="PNZ68023.1"/>
    <property type="molecule type" value="Genomic_DNA"/>
</dbReference>
<dbReference type="Gene3D" id="3.40.50.1980">
    <property type="entry name" value="Nitrogenase molybdenum iron protein domain"/>
    <property type="match status" value="2"/>
</dbReference>
<evidence type="ECO:0000256" key="2">
    <source>
        <dbReference type="ARBA" id="ARBA00008814"/>
    </source>
</evidence>
<comment type="caution">
    <text evidence="9">The sequence shown here is derived from an EMBL/GenBank/DDBJ whole genome shotgun (WGS) entry which is preliminary data.</text>
</comment>
<evidence type="ECO:0000256" key="4">
    <source>
        <dbReference type="ARBA" id="ARBA00022729"/>
    </source>
</evidence>
<feature type="chain" id="PRO_5044711796" evidence="6">
    <location>
        <begin position="20"/>
        <end position="309"/>
    </location>
</feature>
<dbReference type="GO" id="GO:1901678">
    <property type="term" value="P:iron coordination entity transport"/>
    <property type="evidence" value="ECO:0007669"/>
    <property type="project" value="UniProtKB-ARBA"/>
</dbReference>
<dbReference type="RefSeq" id="WP_059107537.1">
    <property type="nucleotide sequence ID" value="NZ_AP024589.1"/>
</dbReference>
<comment type="subcellular location">
    <subcellularLocation>
        <location evidence="1">Cell envelope</location>
    </subcellularLocation>
</comment>
<proteinExistence type="inferred from homology"/>
<dbReference type="Proteomes" id="UP001171687">
    <property type="component" value="Unassembled WGS sequence"/>
</dbReference>
<evidence type="ECO:0000256" key="1">
    <source>
        <dbReference type="ARBA" id="ARBA00004196"/>
    </source>
</evidence>
<accession>A0AAP8TTD1</accession>
<reference evidence="10" key="3">
    <citation type="submission" date="2018-03" db="EMBL/GenBank/DDBJ databases">
        <authorList>
            <person name="Naushad S."/>
        </authorList>
    </citation>
    <scope>NUCLEOTIDE SEQUENCE</scope>
    <source>
        <strain evidence="10">SNUC 993</strain>
    </source>
</reference>
<reference evidence="8" key="4">
    <citation type="submission" date="2023-07" db="EMBL/GenBank/DDBJ databases">
        <title>Evaluation of the beneficial properties of pineapple isolates.</title>
        <authorList>
            <person name="Adefiranye O."/>
        </authorList>
    </citation>
    <scope>NUCLEOTIDE SEQUENCE</scope>
    <source>
        <strain evidence="8">PAPLE_T1</strain>
    </source>
</reference>
<dbReference type="AlphaFoldDB" id="A0AAP8TTD1"/>
<evidence type="ECO:0000313" key="11">
    <source>
        <dbReference type="Proteomes" id="UP000242470"/>
    </source>
</evidence>
<comment type="similarity">
    <text evidence="2">Belongs to the bacterial solute-binding protein 8 family.</text>
</comment>
<dbReference type="PANTHER" id="PTHR30532:SF26">
    <property type="entry name" value="IRON(3+)-HYDROXAMATE-BINDING PROTEIN FHUD"/>
    <property type="match status" value="1"/>
</dbReference>
<gene>
    <name evidence="10" type="ORF">BU607_02085</name>
    <name evidence="9" type="ORF">CD158_04460</name>
    <name evidence="8" type="ORF">QYH67_08250</name>
</gene>
<dbReference type="PROSITE" id="PS51257">
    <property type="entry name" value="PROKAR_LIPOPROTEIN"/>
    <property type="match status" value="1"/>
</dbReference>
<feature type="region of interest" description="Disordered" evidence="5">
    <location>
        <begin position="21"/>
        <end position="51"/>
    </location>
</feature>
<evidence type="ECO:0000313" key="10">
    <source>
        <dbReference type="EMBL" id="PTH19360.1"/>
    </source>
</evidence>
<dbReference type="Proteomes" id="UP000242470">
    <property type="component" value="Unassembled WGS sequence"/>
</dbReference>
<feature type="compositionally biased region" description="Basic and acidic residues" evidence="5">
    <location>
        <begin position="22"/>
        <end position="51"/>
    </location>
</feature>
<evidence type="ECO:0000256" key="3">
    <source>
        <dbReference type="ARBA" id="ARBA00022448"/>
    </source>
</evidence>
<evidence type="ECO:0000313" key="12">
    <source>
        <dbReference type="Proteomes" id="UP000242694"/>
    </source>
</evidence>
<dbReference type="Proteomes" id="UP000242694">
    <property type="component" value="Unassembled WGS sequence"/>
</dbReference>
<evidence type="ECO:0000256" key="6">
    <source>
        <dbReference type="SAM" id="SignalP"/>
    </source>
</evidence>
<dbReference type="PROSITE" id="PS50983">
    <property type="entry name" value="FE_B12_PBP"/>
    <property type="match status" value="1"/>
</dbReference>
<dbReference type="InterPro" id="IPR002491">
    <property type="entry name" value="ABC_transptr_periplasmic_BD"/>
</dbReference>
<keyword evidence="12" id="KW-1185">Reference proteome</keyword>
<dbReference type="Pfam" id="PF01497">
    <property type="entry name" value="Peripla_BP_2"/>
    <property type="match status" value="1"/>
</dbReference>
<evidence type="ECO:0000313" key="8">
    <source>
        <dbReference type="EMBL" id="MDN4533552.1"/>
    </source>
</evidence>
<evidence type="ECO:0000259" key="7">
    <source>
        <dbReference type="PROSITE" id="PS50983"/>
    </source>
</evidence>
<evidence type="ECO:0000256" key="5">
    <source>
        <dbReference type="SAM" id="MobiDB-lite"/>
    </source>
</evidence>
<dbReference type="InterPro" id="IPR051313">
    <property type="entry name" value="Bact_iron-sidero_bind"/>
</dbReference>
<reference evidence="9 11" key="2">
    <citation type="submission" date="2017-08" db="EMBL/GenBank/DDBJ databases">
        <title>Draft genome sequences of 64 type strains of genus Staph aureus.</title>
        <authorList>
            <person name="Cole K."/>
            <person name="Golubchik T."/>
            <person name="Russell J."/>
            <person name="Foster D."/>
            <person name="Llewelyn M."/>
            <person name="Wilson D."/>
            <person name="Crook D."/>
            <person name="Paul J."/>
        </authorList>
    </citation>
    <scope>NUCLEOTIDE SEQUENCE [LARGE SCALE GENOMIC DNA]</scope>
    <source>
        <strain evidence="9 11">NCTC 12101</strain>
    </source>
</reference>
<feature type="domain" description="Fe/B12 periplasmic-binding" evidence="7">
    <location>
        <begin position="58"/>
        <end position="309"/>
    </location>
</feature>